<dbReference type="InterPro" id="IPR018244">
    <property type="entry name" value="Allrgn_V5/Tpx1_CS"/>
</dbReference>
<dbReference type="eggNOG" id="KOG3017">
    <property type="taxonomic scope" value="Eukaryota"/>
</dbReference>
<proteinExistence type="predicted"/>
<feature type="region of interest" description="Disordered" evidence="3">
    <location>
        <begin position="513"/>
        <end position="620"/>
    </location>
</feature>
<dbReference type="GO" id="GO:0033962">
    <property type="term" value="P:P-body assembly"/>
    <property type="evidence" value="ECO:0007669"/>
    <property type="project" value="TreeGrafter"/>
</dbReference>
<sequence>MTTQRKAASLLGLPDRFVAVEIESEYSFFGDLSAAETGLEGALEDGLEAPPPEEGLSSQDYCLHAAEDEGLPLEEEEDLSVASIFRSQLGLGAIAKTQTKPVDPDDDAGLDALLTDPLAVARKQLRDDDYDQRELPSELFPDAMSVSSAAAVAQSPSLFGVTSSSYTLFDGYSTNMLGGASCGPDNGMRPGGASGASSFATAQQQPSLPSLPSQPLMPQPSPPSSSSAGPSLLQMLKKPSQAPRKALTLEELEARMFGTAEFASSASGGPKGVLQAPGAPIADAPGAAVLVSGGSGGIGHDTRAAAGPFQQQQQQQHPQGSIARPLPGMPVSNAATTQGPRLGVPMAAGTMGAPGAFPGQLQPPPPSPPGPQGQTPQPLQGTSQSLPPPQHHHHMHSAAAHHGPMQMPLQPLPGAPGPGLFPQPHVMGGGHMGAGPQPSNFMYNNNSNGMLAPQPPQHHHQHPPGPGMLPPGAMGSPQYGPGALYGPPRGPMPLYGPGPMGMGGPTPYMHDGGFPMRPMGGPPGMPGPMHGMPPRPGPFGYGLGPALGPGAAPGQQQRQQQQQQQPQQLAAPGPQRSPLLSGPQLPPGSGAQRTMPGLLGPGGVPGAQRPSQTRQAVPPAASDFGQQVVVVVVVATPVVSSALGALICVGGWFAARANGVQGALGAGPVALAAAAAAATAGRPGGRLGGKWMPPEDVEYIVRSLLYTVANGVPYVEDYYYQAFVHKRVSRSTRQQLMSPGSFPMAAPFVPESLRELSEDQMSLMRLDSSVRAKFVEGLQGLGKIVLSNIRTPKVLMDLTDREFHGGGEARSRTVPVAEGEGSADVAKGSADQQGRCARPLEQEPLLAARIMIEDCMNLLLDVDDIDRLANHIAAMALPISGGPPATAAVAAAVVAASAATAGAAAPAAGLYIPSAAGPLQLLQLRQRRELLLAGINGAFRLPNSPRGVAAGSGLGADGSLDSDSGTLVGGSLLDTGVPGPYVLLWATLRNAWLIFGTSLQQSLEAVTERALLESTARLAAAVREALLRLPTQRDVVDAAAAFNAGCQQHVEALCQGNPAMTGSMEITLLPLAQTRAAEPPPSLPSSSSSPGTSVAAPAWLGEALAALVTRASQLGLSEPQPRPGDRGVAGGSGAGAGADGGAEVVALPGRKISSSSGGSGGGSHALVEEWRREYGLLYERLSRHLATLGGIHEMAAASGNAEALAVVRALSCPALVNAMLQHASPDQARWVGGSVLGVFYYLWDLVTHGERAVGQDRGLACIVCVPVLSGWVKVGVVAERCDCDSLEMGQISMQCIAVVQCTHGSGLAVAGMLGTNCPDVQGTLDSTNFYRYVHRAPPLQWSSSLAQGAQDYADELAARGCALDHSVNQAFGENLMQVISYPAPDIGCMEAVDGWYSEVQYYDFTTPKPFEVNWPRRIGHFSQLVWRASSALGCGVATADQQVEVLPGRFRPGGLLPPRPDVQVDG</sequence>
<dbReference type="PROSITE" id="PS01009">
    <property type="entry name" value="CRISP_1"/>
    <property type="match status" value="1"/>
</dbReference>
<accession>D8TII7</accession>
<feature type="compositionally biased region" description="Low complexity" evidence="3">
    <location>
        <begin position="372"/>
        <end position="384"/>
    </location>
</feature>
<feature type="region of interest" description="Disordered" evidence="3">
    <location>
        <begin position="292"/>
        <end position="485"/>
    </location>
</feature>
<feature type="region of interest" description="Disordered" evidence="3">
    <location>
        <begin position="183"/>
        <end position="243"/>
    </location>
</feature>
<dbReference type="GO" id="GO:0000932">
    <property type="term" value="C:P-body"/>
    <property type="evidence" value="ECO:0007669"/>
    <property type="project" value="UniProtKB-SubCell"/>
</dbReference>
<dbReference type="InterPro" id="IPR035940">
    <property type="entry name" value="CAP_sf"/>
</dbReference>
<evidence type="ECO:0000313" key="6">
    <source>
        <dbReference type="Proteomes" id="UP000001058"/>
    </source>
</evidence>
<dbReference type="GO" id="GO:0003723">
    <property type="term" value="F:RNA binding"/>
    <property type="evidence" value="ECO:0007669"/>
    <property type="project" value="TreeGrafter"/>
</dbReference>
<feature type="domain" description="SCP" evidence="4">
    <location>
        <begin position="1318"/>
        <end position="1458"/>
    </location>
</feature>
<dbReference type="CDD" id="cd05382">
    <property type="entry name" value="CAP_GAPR1-like"/>
    <property type="match status" value="1"/>
</dbReference>
<feature type="compositionally biased region" description="Low complexity" evidence="3">
    <location>
        <begin position="195"/>
        <end position="214"/>
    </location>
</feature>
<dbReference type="InParanoid" id="D8TII7"/>
<name>D8TII7_VOLCA</name>
<dbReference type="InterPro" id="IPR014044">
    <property type="entry name" value="CAP_dom"/>
</dbReference>
<dbReference type="Proteomes" id="UP000001058">
    <property type="component" value="Unassembled WGS sequence"/>
</dbReference>
<feature type="compositionally biased region" description="Low complexity" evidence="3">
    <location>
        <begin position="397"/>
        <end position="409"/>
    </location>
</feature>
<dbReference type="PANTHER" id="PTHR21551">
    <property type="entry name" value="TOPOISOMERASE II-ASSOCIATED PROTEIN PAT1"/>
    <property type="match status" value="1"/>
</dbReference>
<reference evidence="5 6" key="1">
    <citation type="journal article" date="2010" name="Science">
        <title>Genomic analysis of organismal complexity in the multicellular green alga Volvox carteri.</title>
        <authorList>
            <person name="Prochnik S.E."/>
            <person name="Umen J."/>
            <person name="Nedelcu A.M."/>
            <person name="Hallmann A."/>
            <person name="Miller S.M."/>
            <person name="Nishii I."/>
            <person name="Ferris P."/>
            <person name="Kuo A."/>
            <person name="Mitros T."/>
            <person name="Fritz-Laylin L.K."/>
            <person name="Hellsten U."/>
            <person name="Chapman J."/>
            <person name="Simakov O."/>
            <person name="Rensing S.A."/>
            <person name="Terry A."/>
            <person name="Pangilinan J."/>
            <person name="Kapitonov V."/>
            <person name="Jurka J."/>
            <person name="Salamov A."/>
            <person name="Shapiro H."/>
            <person name="Schmutz J."/>
            <person name="Grimwood J."/>
            <person name="Lindquist E."/>
            <person name="Lucas S."/>
            <person name="Grigoriev I.V."/>
            <person name="Schmitt R."/>
            <person name="Kirk D."/>
            <person name="Rokhsar D.S."/>
        </authorList>
    </citation>
    <scope>NUCLEOTIDE SEQUENCE [LARGE SCALE GENOMIC DNA]</scope>
    <source>
        <strain evidence="6">f. Nagariensis / Eve</strain>
    </source>
</reference>
<feature type="compositionally biased region" description="Low complexity" evidence="3">
    <location>
        <begin position="224"/>
        <end position="234"/>
    </location>
</feature>
<feature type="compositionally biased region" description="Low complexity" evidence="3">
    <location>
        <begin position="548"/>
        <end position="598"/>
    </location>
</feature>
<gene>
    <name evidence="5" type="ORF">VOLCADRAFT_86343</name>
</gene>
<dbReference type="InterPro" id="IPR039900">
    <property type="entry name" value="Pat1-like"/>
</dbReference>
<keyword evidence="2" id="KW-0963">Cytoplasm</keyword>
<dbReference type="OrthoDB" id="74835at2759"/>
<evidence type="ECO:0000256" key="2">
    <source>
        <dbReference type="ARBA" id="ARBA00022490"/>
    </source>
</evidence>
<organism evidence="6">
    <name type="scientific">Volvox carteri f. nagariensis</name>
    <dbReference type="NCBI Taxonomy" id="3068"/>
    <lineage>
        <taxon>Eukaryota</taxon>
        <taxon>Viridiplantae</taxon>
        <taxon>Chlorophyta</taxon>
        <taxon>core chlorophytes</taxon>
        <taxon>Chlorophyceae</taxon>
        <taxon>CS clade</taxon>
        <taxon>Chlamydomonadales</taxon>
        <taxon>Volvocaceae</taxon>
        <taxon>Volvox</taxon>
    </lineage>
</organism>
<dbReference type="GO" id="GO:0000290">
    <property type="term" value="P:deadenylation-dependent decapping of nuclear-transcribed mRNA"/>
    <property type="evidence" value="ECO:0007669"/>
    <property type="project" value="InterPro"/>
</dbReference>
<dbReference type="PANTHER" id="PTHR21551:SF0">
    <property type="entry name" value="PROTEIN ASSOCIATED WITH TOPO II RELATED-1, ISOFORM A"/>
    <property type="match status" value="1"/>
</dbReference>
<keyword evidence="6" id="KW-1185">Reference proteome</keyword>
<evidence type="ECO:0000313" key="5">
    <source>
        <dbReference type="EMBL" id="EFJ53247.1"/>
    </source>
</evidence>
<dbReference type="PRINTS" id="PR00837">
    <property type="entry name" value="V5TPXLIKE"/>
</dbReference>
<dbReference type="GeneID" id="9625365"/>
<feature type="region of interest" description="Disordered" evidence="3">
    <location>
        <begin position="1115"/>
        <end position="1140"/>
    </location>
</feature>
<feature type="compositionally biased region" description="Gly residues" evidence="3">
    <location>
        <begin position="1127"/>
        <end position="1140"/>
    </location>
</feature>
<dbReference type="KEGG" id="vcn:VOLCADRAFT_86343"/>
<feature type="compositionally biased region" description="Pro residues" evidence="3">
    <location>
        <begin position="361"/>
        <end position="371"/>
    </location>
</feature>
<dbReference type="InterPro" id="IPR034113">
    <property type="entry name" value="SCP_GAPR1-like"/>
</dbReference>
<protein>
    <recommendedName>
        <fullName evidence="4">SCP domain-containing protein</fullName>
    </recommendedName>
</protein>
<dbReference type="InterPro" id="IPR001283">
    <property type="entry name" value="CRISP-related"/>
</dbReference>
<dbReference type="GO" id="GO:0005576">
    <property type="term" value="C:extracellular region"/>
    <property type="evidence" value="ECO:0007669"/>
    <property type="project" value="InterPro"/>
</dbReference>
<dbReference type="Pfam" id="PF00188">
    <property type="entry name" value="CAP"/>
    <property type="match status" value="1"/>
</dbReference>
<feature type="compositionally biased region" description="Polar residues" evidence="3">
    <location>
        <begin position="437"/>
        <end position="449"/>
    </location>
</feature>
<dbReference type="SUPFAM" id="SSF55797">
    <property type="entry name" value="PR-1-like"/>
    <property type="match status" value="1"/>
</dbReference>
<dbReference type="RefSeq" id="XP_002946252.1">
    <property type="nucleotide sequence ID" value="XM_002946206.1"/>
</dbReference>
<dbReference type="Gene3D" id="3.40.33.10">
    <property type="entry name" value="CAP"/>
    <property type="match status" value="1"/>
</dbReference>
<feature type="compositionally biased region" description="Low complexity" evidence="3">
    <location>
        <begin position="345"/>
        <end position="360"/>
    </location>
</feature>
<dbReference type="SMART" id="SM00198">
    <property type="entry name" value="SCP"/>
    <property type="match status" value="1"/>
</dbReference>
<feature type="region of interest" description="Disordered" evidence="3">
    <location>
        <begin position="806"/>
        <end position="834"/>
    </location>
</feature>
<comment type="subcellular location">
    <subcellularLocation>
        <location evidence="1">Cytoplasm</location>
        <location evidence="1">P-body</location>
    </subcellularLocation>
</comment>
<feature type="compositionally biased region" description="Pro residues" evidence="3">
    <location>
        <begin position="410"/>
        <end position="421"/>
    </location>
</feature>
<evidence type="ECO:0000259" key="4">
    <source>
        <dbReference type="SMART" id="SM00198"/>
    </source>
</evidence>
<feature type="compositionally biased region" description="Pro residues" evidence="3">
    <location>
        <begin position="520"/>
        <end position="537"/>
    </location>
</feature>
<evidence type="ECO:0000256" key="3">
    <source>
        <dbReference type="SAM" id="MobiDB-lite"/>
    </source>
</evidence>
<dbReference type="EMBL" id="GL378323">
    <property type="protein sequence ID" value="EFJ53247.1"/>
    <property type="molecule type" value="Genomic_DNA"/>
</dbReference>
<feature type="region of interest" description="Disordered" evidence="3">
    <location>
        <begin position="1075"/>
        <end position="1094"/>
    </location>
</feature>
<feature type="compositionally biased region" description="Low complexity" evidence="3">
    <location>
        <begin position="1084"/>
        <end position="1094"/>
    </location>
</feature>
<evidence type="ECO:0000256" key="1">
    <source>
        <dbReference type="ARBA" id="ARBA00004201"/>
    </source>
</evidence>